<evidence type="ECO:0000313" key="2">
    <source>
        <dbReference type="EMBL" id="RRJ93924.1"/>
    </source>
</evidence>
<dbReference type="EMBL" id="RQVR01000001">
    <property type="protein sequence ID" value="RRJ93924.1"/>
    <property type="molecule type" value="Genomic_DNA"/>
</dbReference>
<name>A0A3P3WGQ7_9FLAO</name>
<keyword evidence="1" id="KW-0812">Transmembrane</keyword>
<dbReference type="OrthoDB" id="1361176at2"/>
<feature type="transmembrane region" description="Helical" evidence="1">
    <location>
        <begin position="63"/>
        <end position="88"/>
    </location>
</feature>
<dbReference type="RefSeq" id="WP_125011066.1">
    <property type="nucleotide sequence ID" value="NZ_RQVR01000001.1"/>
</dbReference>
<evidence type="ECO:0000256" key="1">
    <source>
        <dbReference type="SAM" id="Phobius"/>
    </source>
</evidence>
<dbReference type="Proteomes" id="UP000271937">
    <property type="component" value="Unassembled WGS sequence"/>
</dbReference>
<proteinExistence type="predicted"/>
<accession>A0A3P3WGQ7</accession>
<feature type="transmembrane region" description="Helical" evidence="1">
    <location>
        <begin position="33"/>
        <end position="51"/>
    </location>
</feature>
<comment type="caution">
    <text evidence="2">The sequence shown here is derived from an EMBL/GenBank/DDBJ whole genome shotgun (WGS) entry which is preliminary data.</text>
</comment>
<gene>
    <name evidence="2" type="ORF">EG849_00185</name>
</gene>
<keyword evidence="1" id="KW-0472">Membrane</keyword>
<evidence type="ECO:0000313" key="3">
    <source>
        <dbReference type="Proteomes" id="UP000271937"/>
    </source>
</evidence>
<keyword evidence="3" id="KW-1185">Reference proteome</keyword>
<dbReference type="AlphaFoldDB" id="A0A3P3WGQ7"/>
<protein>
    <recommendedName>
        <fullName evidence="4">DUF4199 domain-containing protein</fullName>
    </recommendedName>
</protein>
<organism evidence="2 3">
    <name type="scientific">Flavobacterium macacae</name>
    <dbReference type="NCBI Taxonomy" id="2488993"/>
    <lineage>
        <taxon>Bacteria</taxon>
        <taxon>Pseudomonadati</taxon>
        <taxon>Bacteroidota</taxon>
        <taxon>Flavobacteriia</taxon>
        <taxon>Flavobacteriales</taxon>
        <taxon>Flavobacteriaceae</taxon>
        <taxon>Flavobacterium</taxon>
    </lineage>
</organism>
<feature type="transmembrane region" description="Helical" evidence="1">
    <location>
        <begin position="113"/>
        <end position="135"/>
    </location>
</feature>
<reference evidence="2 3" key="1">
    <citation type="submission" date="2018-11" db="EMBL/GenBank/DDBJ databases">
        <title>Flavobacterium sp. nov., YIM 102600 draft genome.</title>
        <authorList>
            <person name="Li G."/>
            <person name="Jiang Y."/>
        </authorList>
    </citation>
    <scope>NUCLEOTIDE SEQUENCE [LARGE SCALE GENOMIC DNA]</scope>
    <source>
        <strain evidence="2 3">YIM 102600</strain>
    </source>
</reference>
<sequence>MKFSRLLINGLIIFIGIAVYFLLIEALGLQDQIYLRLVNFVFVIYGVNRTIKSNVHDGIRGYVKNILAGFITAMVGLIVGLIAFMIYIEYKGGNTYLETFADSYIFGGGSPSLYQFCFGLFVEGAASSMIVSFAMMQYWKNKVENINEAD</sequence>
<keyword evidence="1" id="KW-1133">Transmembrane helix</keyword>
<evidence type="ECO:0008006" key="4">
    <source>
        <dbReference type="Google" id="ProtNLM"/>
    </source>
</evidence>
<feature type="transmembrane region" description="Helical" evidence="1">
    <location>
        <begin position="7"/>
        <end position="27"/>
    </location>
</feature>